<feature type="region of interest" description="Disordered" evidence="5">
    <location>
        <begin position="198"/>
        <end position="219"/>
    </location>
</feature>
<accession>A0A292Q594</accession>
<dbReference type="Proteomes" id="UP001412239">
    <property type="component" value="Unassembled WGS sequence"/>
</dbReference>
<organism evidence="8 9">
    <name type="scientific">Tuber aestivum</name>
    <name type="common">summer truffle</name>
    <dbReference type="NCBI Taxonomy" id="59557"/>
    <lineage>
        <taxon>Eukaryota</taxon>
        <taxon>Fungi</taxon>
        <taxon>Dikarya</taxon>
        <taxon>Ascomycota</taxon>
        <taxon>Pezizomycotina</taxon>
        <taxon>Pezizomycetes</taxon>
        <taxon>Pezizales</taxon>
        <taxon>Tuberaceae</taxon>
        <taxon>Tuber</taxon>
    </lineage>
</organism>
<feature type="domain" description="MARVEL" evidence="7">
    <location>
        <begin position="12"/>
        <end position="124"/>
    </location>
</feature>
<feature type="transmembrane region" description="Helical" evidence="6">
    <location>
        <begin position="90"/>
        <end position="114"/>
    </location>
</feature>
<proteinExistence type="predicted"/>
<sequence length="317" mass="35176">MRDNRWNTTAFLLLRISQLLLGVIALGISAYFESRYESQKYPPPSTPTPSQTIFNRKNSFIILILALGILTLVWVIVALTLFFTNKLHPLAAIIVDVILAICYIASIATVASTYPGVIGNSCKAYAPSRDGMDDMVIKDCAMLNGGFAILVTNKVLRQNRNGKRGDARAVVRNAMHCGGVGGGQMALIGGAYELLGPTMDPENGSRGSGGNQGAQTFMSQYHPRNSPIYPAQVASPATLHNPYVPPPSLLAMPQQALMMQHPQHQNHRNHHRHQLHHLHHLQQQQQRQHQLQSQHQHQHQQYQQNRESPPQELGGTY</sequence>
<feature type="compositionally biased region" description="Basic residues" evidence="5">
    <location>
        <begin position="264"/>
        <end position="280"/>
    </location>
</feature>
<feature type="region of interest" description="Disordered" evidence="5">
    <location>
        <begin position="259"/>
        <end position="317"/>
    </location>
</feature>
<evidence type="ECO:0000259" key="7">
    <source>
        <dbReference type="Pfam" id="PF01284"/>
    </source>
</evidence>
<dbReference type="EMBL" id="LN890966">
    <property type="protein sequence ID" value="CUS13817.1"/>
    <property type="molecule type" value="Genomic_DNA"/>
</dbReference>
<keyword evidence="4 6" id="KW-0472">Membrane</keyword>
<keyword evidence="3 6" id="KW-1133">Transmembrane helix</keyword>
<feature type="compositionally biased region" description="Low complexity" evidence="5">
    <location>
        <begin position="281"/>
        <end position="306"/>
    </location>
</feature>
<gene>
    <name evidence="8" type="ORF">GSTUAT00002028001</name>
</gene>
<protein>
    <recommendedName>
        <fullName evidence="7">MARVEL domain-containing protein</fullName>
    </recommendedName>
</protein>
<name>A0A292Q594_9PEZI</name>
<evidence type="ECO:0000256" key="4">
    <source>
        <dbReference type="ARBA" id="ARBA00023136"/>
    </source>
</evidence>
<comment type="subcellular location">
    <subcellularLocation>
        <location evidence="1">Membrane</location>
        <topology evidence="1">Multi-pass membrane protein</topology>
    </subcellularLocation>
</comment>
<evidence type="ECO:0000256" key="2">
    <source>
        <dbReference type="ARBA" id="ARBA00022692"/>
    </source>
</evidence>
<dbReference type="GO" id="GO:0016020">
    <property type="term" value="C:membrane"/>
    <property type="evidence" value="ECO:0007669"/>
    <property type="project" value="UniProtKB-SubCell"/>
</dbReference>
<dbReference type="AlphaFoldDB" id="A0A292Q594"/>
<evidence type="ECO:0000256" key="6">
    <source>
        <dbReference type="SAM" id="Phobius"/>
    </source>
</evidence>
<feature type="transmembrane region" description="Helical" evidence="6">
    <location>
        <begin position="60"/>
        <end position="83"/>
    </location>
</feature>
<evidence type="ECO:0000256" key="5">
    <source>
        <dbReference type="SAM" id="MobiDB-lite"/>
    </source>
</evidence>
<keyword evidence="2 6" id="KW-0812">Transmembrane</keyword>
<keyword evidence="9" id="KW-1185">Reference proteome</keyword>
<evidence type="ECO:0000256" key="3">
    <source>
        <dbReference type="ARBA" id="ARBA00022989"/>
    </source>
</evidence>
<evidence type="ECO:0000313" key="9">
    <source>
        <dbReference type="Proteomes" id="UP001412239"/>
    </source>
</evidence>
<reference evidence="8" key="1">
    <citation type="submission" date="2015-10" db="EMBL/GenBank/DDBJ databases">
        <authorList>
            <person name="Regsiter A."/>
            <person name="william w."/>
        </authorList>
    </citation>
    <scope>NUCLEOTIDE SEQUENCE</scope>
    <source>
        <strain evidence="8">Montdore</strain>
    </source>
</reference>
<dbReference type="InterPro" id="IPR008253">
    <property type="entry name" value="Marvel"/>
</dbReference>
<evidence type="ECO:0000313" key="8">
    <source>
        <dbReference type="EMBL" id="CUS13817.1"/>
    </source>
</evidence>
<dbReference type="Pfam" id="PF01284">
    <property type="entry name" value="MARVEL"/>
    <property type="match status" value="1"/>
</dbReference>
<feature type="transmembrane region" description="Helical" evidence="6">
    <location>
        <begin position="12"/>
        <end position="32"/>
    </location>
</feature>
<evidence type="ECO:0000256" key="1">
    <source>
        <dbReference type="ARBA" id="ARBA00004141"/>
    </source>
</evidence>